<reference evidence="2" key="1">
    <citation type="submission" date="2022-10" db="EMBL/GenBank/DDBJ databases">
        <title>Genome assembly of Pristionchus species.</title>
        <authorList>
            <person name="Yoshida K."/>
            <person name="Sommer R.J."/>
        </authorList>
    </citation>
    <scope>NUCLEOTIDE SEQUENCE [LARGE SCALE GENOMIC DNA]</scope>
    <source>
        <strain evidence="2">RS5460</strain>
    </source>
</reference>
<evidence type="ECO:0000313" key="1">
    <source>
        <dbReference type="EMBL" id="GMR49944.1"/>
    </source>
</evidence>
<gene>
    <name evidence="1" type="ORF">PMAYCL1PPCAC_20139</name>
</gene>
<dbReference type="SUPFAM" id="SSF63411">
    <property type="entry name" value="LuxS/MPP-like metallohydrolase"/>
    <property type="match status" value="1"/>
</dbReference>
<dbReference type="EMBL" id="BTRK01000004">
    <property type="protein sequence ID" value="GMR49944.1"/>
    <property type="molecule type" value="Genomic_DNA"/>
</dbReference>
<name>A0AAN5CTA5_9BILA</name>
<comment type="caution">
    <text evidence="1">The sequence shown here is derived from an EMBL/GenBank/DDBJ whole genome shotgun (WGS) entry which is preliminary data.</text>
</comment>
<evidence type="ECO:0000313" key="2">
    <source>
        <dbReference type="Proteomes" id="UP001328107"/>
    </source>
</evidence>
<dbReference type="Gene3D" id="3.30.830.10">
    <property type="entry name" value="Metalloenzyme, LuxS/M16 peptidase-like"/>
    <property type="match status" value="1"/>
</dbReference>
<organism evidence="1 2">
    <name type="scientific">Pristionchus mayeri</name>
    <dbReference type="NCBI Taxonomy" id="1317129"/>
    <lineage>
        <taxon>Eukaryota</taxon>
        <taxon>Metazoa</taxon>
        <taxon>Ecdysozoa</taxon>
        <taxon>Nematoda</taxon>
        <taxon>Chromadorea</taxon>
        <taxon>Rhabditida</taxon>
        <taxon>Rhabditina</taxon>
        <taxon>Diplogasteromorpha</taxon>
        <taxon>Diplogasteroidea</taxon>
        <taxon>Neodiplogasteridae</taxon>
        <taxon>Pristionchus</taxon>
    </lineage>
</organism>
<proteinExistence type="predicted"/>
<accession>A0AAN5CTA5</accession>
<dbReference type="GO" id="GO:0046872">
    <property type="term" value="F:metal ion binding"/>
    <property type="evidence" value="ECO:0007669"/>
    <property type="project" value="InterPro"/>
</dbReference>
<sequence>MRSDVRVDGMGEFSDIAKYGDAFVGCSEQSFMREGLIQVEIEASPSCVADVVKGVVRVLKTFQVDNLEDAKQRAKLNIVRNEAERAPSREALERSIRLLAGREKGAVLAAIDNVTASRVEAAASRFVSNISIAALGNIDNVPPQRQSPEMDGIDLSLSSYFLLLSC</sequence>
<dbReference type="InterPro" id="IPR011249">
    <property type="entry name" value="Metalloenz_LuxS/M16"/>
</dbReference>
<dbReference type="Proteomes" id="UP001328107">
    <property type="component" value="Unassembled WGS sequence"/>
</dbReference>
<protein>
    <submittedName>
        <fullName evidence="1">Uncharacterized protein</fullName>
    </submittedName>
</protein>
<dbReference type="AlphaFoldDB" id="A0AAN5CTA5"/>
<keyword evidence="2" id="KW-1185">Reference proteome</keyword>